<dbReference type="InterPro" id="IPR000868">
    <property type="entry name" value="Isochorismatase-like_dom"/>
</dbReference>
<proteinExistence type="predicted"/>
<reference evidence="4" key="1">
    <citation type="journal article" date="2014" name="Int. J. Syst. Evol. Microbiol.">
        <title>Complete genome of a new Firmicutes species belonging to the dominant human colonic microbiota ('Ruminococcus bicirculans') reveals two chromosomes and a selective capacity to utilize plant glucans.</title>
        <authorList>
            <consortium name="NISC Comparative Sequencing Program"/>
            <person name="Wegmann U."/>
            <person name="Louis P."/>
            <person name="Goesmann A."/>
            <person name="Henrissat B."/>
            <person name="Duncan S.H."/>
            <person name="Flint H.J."/>
        </authorList>
    </citation>
    <scope>NUCLEOTIDE SEQUENCE</scope>
    <source>
        <strain evidence="4">NBRC 110608</strain>
    </source>
</reference>
<feature type="compositionally biased region" description="Basic and acidic residues" evidence="2">
    <location>
        <begin position="1"/>
        <end position="17"/>
    </location>
</feature>
<dbReference type="InterPro" id="IPR050272">
    <property type="entry name" value="Isochorismatase-like_hydrls"/>
</dbReference>
<sequence length="209" mass="22336">MSGEERATQVAGEERARGRSAVRPSATEGTGEELCDVLVCVDLQHVFADPGSDWGSPMFADARARIAERVQAYGPDRTVFTRFVAPERPAGAWVAYYEQWPFALAPADGELYALIPEYAGRPTVDEPTFGKWAPALQRALGGARSVELVGVATDCCVISTALPMSDAGVRVVVRADACAGSTPQNHANALDVMALYAPLIEVRGRRTSP</sequence>
<dbReference type="InterPro" id="IPR036380">
    <property type="entry name" value="Isochorismatase-like_sf"/>
</dbReference>
<organism evidence="4">
    <name type="scientific">Barrientosiimonas endolithica</name>
    <dbReference type="NCBI Taxonomy" id="1535208"/>
    <lineage>
        <taxon>Bacteria</taxon>
        <taxon>Bacillati</taxon>
        <taxon>Actinomycetota</taxon>
        <taxon>Actinomycetes</taxon>
        <taxon>Micrococcales</taxon>
        <taxon>Dermacoccaceae</taxon>
        <taxon>Barrientosiimonas</taxon>
    </lineage>
</organism>
<evidence type="ECO:0000256" key="1">
    <source>
        <dbReference type="ARBA" id="ARBA00022801"/>
    </source>
</evidence>
<protein>
    <submittedName>
        <fullName evidence="4">Isochorismatase</fullName>
    </submittedName>
</protein>
<dbReference type="PANTHER" id="PTHR43540:SF6">
    <property type="entry name" value="ISOCHORISMATASE-LIKE DOMAIN-CONTAINING PROTEIN"/>
    <property type="match status" value="1"/>
</dbReference>
<keyword evidence="1" id="KW-0378">Hydrolase</keyword>
<dbReference type="EMBL" id="AP027735">
    <property type="protein sequence ID" value="BDZ59766.1"/>
    <property type="molecule type" value="Genomic_DNA"/>
</dbReference>
<feature type="domain" description="Isochorismatase-like" evidence="3">
    <location>
        <begin position="37"/>
        <end position="200"/>
    </location>
</feature>
<evidence type="ECO:0000313" key="4">
    <source>
        <dbReference type="EMBL" id="BDZ59766.1"/>
    </source>
</evidence>
<reference evidence="4" key="2">
    <citation type="submission" date="2023-02" db="EMBL/GenBank/DDBJ databases">
        <authorList>
            <person name="Sun Q."/>
            <person name="Mori K."/>
        </authorList>
    </citation>
    <scope>NUCLEOTIDE SEQUENCE</scope>
    <source>
        <strain evidence="4">NBRC 110608</strain>
    </source>
</reference>
<dbReference type="PANTHER" id="PTHR43540">
    <property type="entry name" value="PEROXYUREIDOACRYLATE/UREIDOACRYLATE AMIDOHYDROLASE-RELATED"/>
    <property type="match status" value="1"/>
</dbReference>
<name>A0ABN6YRK9_9MICO</name>
<gene>
    <name evidence="4" type="ORF">GCM10025872_34230</name>
</gene>
<dbReference type="Pfam" id="PF00857">
    <property type="entry name" value="Isochorismatase"/>
    <property type="match status" value="1"/>
</dbReference>
<feature type="region of interest" description="Disordered" evidence="2">
    <location>
        <begin position="1"/>
        <end position="27"/>
    </location>
</feature>
<dbReference type="SUPFAM" id="SSF52499">
    <property type="entry name" value="Isochorismatase-like hydrolases"/>
    <property type="match status" value="1"/>
</dbReference>
<evidence type="ECO:0000259" key="3">
    <source>
        <dbReference type="Pfam" id="PF00857"/>
    </source>
</evidence>
<dbReference type="Gene3D" id="3.40.50.850">
    <property type="entry name" value="Isochorismatase-like"/>
    <property type="match status" value="1"/>
</dbReference>
<dbReference type="CDD" id="cd00431">
    <property type="entry name" value="cysteine_hydrolases"/>
    <property type="match status" value="1"/>
</dbReference>
<accession>A0ABN6YRK9</accession>
<evidence type="ECO:0000256" key="2">
    <source>
        <dbReference type="SAM" id="MobiDB-lite"/>
    </source>
</evidence>